<keyword evidence="2" id="KW-1133">Transmembrane helix</keyword>
<keyword evidence="2" id="KW-0812">Transmembrane</keyword>
<reference evidence="3" key="2">
    <citation type="submission" date="2014-06" db="EMBL/GenBank/DDBJ databases">
        <title>The complete genome of Blastobotrys (Arxula) adeninivorans LS3 - a yeast of biotechnological interest.</title>
        <authorList>
            <person name="Kunze G."/>
            <person name="Gaillardin C."/>
            <person name="Czernicka M."/>
            <person name="Durrens P."/>
            <person name="Martin T."/>
            <person name="Boer E."/>
            <person name="Gabaldon T."/>
            <person name="Cruz J."/>
            <person name="Talla E."/>
            <person name="Marck C."/>
            <person name="Goffeau A."/>
            <person name="Barbe V."/>
            <person name="Baret P."/>
            <person name="Baronian K."/>
            <person name="Beier S."/>
            <person name="Bleykasten C."/>
            <person name="Bode R."/>
            <person name="Casaregola S."/>
            <person name="Despons L."/>
            <person name="Fairhead C."/>
            <person name="Giersberg M."/>
            <person name="Gierski P."/>
            <person name="Hahnel U."/>
            <person name="Hartmann A."/>
            <person name="Jankowska D."/>
            <person name="Jubin C."/>
            <person name="Jung P."/>
            <person name="Lafontaine I."/>
            <person name="Leh-Louis V."/>
            <person name="Lemaire M."/>
            <person name="Marcet-Houben M."/>
            <person name="Mascher M."/>
            <person name="Morel G."/>
            <person name="Richard G.-F."/>
            <person name="Riechen J."/>
            <person name="Sacerdot C."/>
            <person name="Sarkar A."/>
            <person name="Savel G."/>
            <person name="Schacherer J."/>
            <person name="Sherman D."/>
            <person name="Straub M.-L."/>
            <person name="Stein N."/>
            <person name="Thierry A."/>
            <person name="Trautwein-Schult A."/>
            <person name="Westhof E."/>
            <person name="Worch S."/>
            <person name="Dujon B."/>
            <person name="Souciet J.-L."/>
            <person name="Wincker P."/>
            <person name="Scholz U."/>
            <person name="Neuveglise N."/>
        </authorList>
    </citation>
    <scope>NUCLEOTIDE SEQUENCE</scope>
    <source>
        <strain evidence="3">LS3</strain>
    </source>
</reference>
<feature type="transmembrane region" description="Helical" evidence="2">
    <location>
        <begin position="278"/>
        <end position="303"/>
    </location>
</feature>
<feature type="compositionally biased region" description="Polar residues" evidence="1">
    <location>
        <begin position="365"/>
        <end position="375"/>
    </location>
</feature>
<protein>
    <submittedName>
        <fullName evidence="3">ARAD1B24068p</fullName>
    </submittedName>
</protein>
<dbReference type="PhylomeDB" id="A0A060T7I4"/>
<keyword evidence="2" id="KW-0472">Membrane</keyword>
<reference evidence="3" key="1">
    <citation type="submission" date="2014-02" db="EMBL/GenBank/DDBJ databases">
        <authorList>
            <person name="Genoscope - CEA"/>
        </authorList>
    </citation>
    <scope>NUCLEOTIDE SEQUENCE</scope>
    <source>
        <strain evidence="3">LS3</strain>
    </source>
</reference>
<organism evidence="3">
    <name type="scientific">Blastobotrys adeninivorans</name>
    <name type="common">Yeast</name>
    <name type="synonym">Arxula adeninivorans</name>
    <dbReference type="NCBI Taxonomy" id="409370"/>
    <lineage>
        <taxon>Eukaryota</taxon>
        <taxon>Fungi</taxon>
        <taxon>Dikarya</taxon>
        <taxon>Ascomycota</taxon>
        <taxon>Saccharomycotina</taxon>
        <taxon>Dipodascomycetes</taxon>
        <taxon>Dipodascales</taxon>
        <taxon>Trichomonascaceae</taxon>
        <taxon>Blastobotrys</taxon>
    </lineage>
</organism>
<accession>A0A060T7I4</accession>
<feature type="transmembrane region" description="Helical" evidence="2">
    <location>
        <begin position="52"/>
        <end position="76"/>
    </location>
</feature>
<feature type="transmembrane region" description="Helical" evidence="2">
    <location>
        <begin position="215"/>
        <end position="232"/>
    </location>
</feature>
<evidence type="ECO:0000256" key="2">
    <source>
        <dbReference type="SAM" id="Phobius"/>
    </source>
</evidence>
<evidence type="ECO:0000256" key="1">
    <source>
        <dbReference type="SAM" id="MobiDB-lite"/>
    </source>
</evidence>
<dbReference type="PANTHER" id="PTHR38421">
    <property type="entry name" value="TRANSMEMBRANE PROTEIN USGS"/>
    <property type="match status" value="1"/>
</dbReference>
<feature type="region of interest" description="Disordered" evidence="1">
    <location>
        <begin position="344"/>
        <end position="375"/>
    </location>
</feature>
<dbReference type="PANTHER" id="PTHR38421:SF1">
    <property type="entry name" value="TRANSMEMBRANE PROTEIN"/>
    <property type="match status" value="1"/>
</dbReference>
<proteinExistence type="predicted"/>
<sequence>MPSPIFISRPPPGFTPLAIIRGMQLTILGGYRAMRNPELAKSQYYRKALISILVSMVVQLLIWAPVMGARWILHIVDFFSRGNNREIEQWIKTLKFWQSVLNVGPILISAVRYIRPEMDELFLKSLQFVDSIYKQKHPESNRLYYDALIKYDHERAHRATKPKGGTVSAQDKLSQFIKRSGIRVGQTIAIYMLSGVPVLGSLVLPITWFQSLNRVAGTPAAATLCAISLFAPKRWMMTFLAAFWGGRSLARELLMPYFNRIPFSRAERERWFSAREGIMFGFGAGFYLLLKIPFIGVLVYGFAEASAAYLITKVSDPPPPPALLYTWTESQTLWTHGDEALLSSLDEDSDKPAPPPLPPREEQQFGHTLTKQITH</sequence>
<evidence type="ECO:0000313" key="3">
    <source>
        <dbReference type="EMBL" id="CDP36923.1"/>
    </source>
</evidence>
<gene>
    <name evidence="3" type="ORF">GNLVRS02_ARAD1B24068g</name>
</gene>
<feature type="transmembrane region" description="Helical" evidence="2">
    <location>
        <begin position="188"/>
        <end position="209"/>
    </location>
</feature>
<dbReference type="AlphaFoldDB" id="A0A060T7I4"/>
<dbReference type="EMBL" id="HG937692">
    <property type="protein sequence ID" value="CDP36923.1"/>
    <property type="molecule type" value="Genomic_DNA"/>
</dbReference>
<name>A0A060T7I4_BLAAD</name>